<feature type="signal peptide" evidence="5">
    <location>
        <begin position="1"/>
        <end position="22"/>
    </location>
</feature>
<feature type="repeat" description="ANK" evidence="3">
    <location>
        <begin position="79"/>
        <end position="111"/>
    </location>
</feature>
<evidence type="ECO:0000313" key="7">
    <source>
        <dbReference type="Proteomes" id="UP000186817"/>
    </source>
</evidence>
<organism evidence="6 7">
    <name type="scientific">Symbiodinium microadriaticum</name>
    <name type="common">Dinoflagellate</name>
    <name type="synonym">Zooxanthella microadriatica</name>
    <dbReference type="NCBI Taxonomy" id="2951"/>
    <lineage>
        <taxon>Eukaryota</taxon>
        <taxon>Sar</taxon>
        <taxon>Alveolata</taxon>
        <taxon>Dinophyceae</taxon>
        <taxon>Suessiales</taxon>
        <taxon>Symbiodiniaceae</taxon>
        <taxon>Symbiodinium</taxon>
    </lineage>
</organism>
<evidence type="ECO:0000256" key="3">
    <source>
        <dbReference type="PROSITE-ProRule" id="PRU00023"/>
    </source>
</evidence>
<comment type="caution">
    <text evidence="6">The sequence shown here is derived from an EMBL/GenBank/DDBJ whole genome shotgun (WGS) entry which is preliminary data.</text>
</comment>
<feature type="compositionally biased region" description="Basic and acidic residues" evidence="4">
    <location>
        <begin position="155"/>
        <end position="170"/>
    </location>
</feature>
<dbReference type="EMBL" id="LSRX01000036">
    <property type="protein sequence ID" value="OLQ12937.1"/>
    <property type="molecule type" value="Genomic_DNA"/>
</dbReference>
<dbReference type="InterPro" id="IPR043136">
    <property type="entry name" value="B30.2/SPRY_sf"/>
</dbReference>
<dbReference type="Proteomes" id="UP000186817">
    <property type="component" value="Unassembled WGS sequence"/>
</dbReference>
<dbReference type="InterPro" id="IPR050889">
    <property type="entry name" value="Dendritic_Spine_Reg/Scaffold"/>
</dbReference>
<gene>
    <name evidence="6" type="primary">ANKK1</name>
    <name evidence="6" type="ORF">AK812_SmicGene3130</name>
</gene>
<dbReference type="AlphaFoldDB" id="A0A1Q9EZW2"/>
<keyword evidence="1" id="KW-0677">Repeat</keyword>
<evidence type="ECO:0000256" key="2">
    <source>
        <dbReference type="ARBA" id="ARBA00023043"/>
    </source>
</evidence>
<evidence type="ECO:0000313" key="6">
    <source>
        <dbReference type="EMBL" id="OLQ12937.1"/>
    </source>
</evidence>
<keyword evidence="5" id="KW-0732">Signal</keyword>
<dbReference type="CDD" id="cd11709">
    <property type="entry name" value="SPRY"/>
    <property type="match status" value="1"/>
</dbReference>
<evidence type="ECO:0000256" key="5">
    <source>
        <dbReference type="SAM" id="SignalP"/>
    </source>
</evidence>
<dbReference type="Gene3D" id="2.60.120.920">
    <property type="match status" value="1"/>
</dbReference>
<dbReference type="InterPro" id="IPR036770">
    <property type="entry name" value="Ankyrin_rpt-contain_sf"/>
</dbReference>
<keyword evidence="6" id="KW-0418">Kinase</keyword>
<dbReference type="Gene3D" id="1.25.40.20">
    <property type="entry name" value="Ankyrin repeat-containing domain"/>
    <property type="match status" value="2"/>
</dbReference>
<dbReference type="PANTHER" id="PTHR24166">
    <property type="entry name" value="ROLLING PEBBLES, ISOFORM B"/>
    <property type="match status" value="1"/>
</dbReference>
<feature type="repeat" description="ANK" evidence="3">
    <location>
        <begin position="203"/>
        <end position="235"/>
    </location>
</feature>
<evidence type="ECO:0000256" key="4">
    <source>
        <dbReference type="SAM" id="MobiDB-lite"/>
    </source>
</evidence>
<keyword evidence="2 3" id="KW-0040">ANK repeat</keyword>
<feature type="chain" id="PRO_5012073548" evidence="5">
    <location>
        <begin position="23"/>
        <end position="687"/>
    </location>
</feature>
<dbReference type="Pfam" id="PF00023">
    <property type="entry name" value="Ank"/>
    <property type="match status" value="1"/>
</dbReference>
<name>A0A1Q9EZW2_SYMMI</name>
<keyword evidence="7" id="KW-1185">Reference proteome</keyword>
<sequence>MLLISVGTCAAVLAGASHAAFATTCTNASWTCGFAVNGSDDSRRKNLQLPQLLCRRLFLVEKVLLNAQAKADPAAADEEGWTPASLAAQNGHAGVLRLLQEAGADLAAAAKDGRTPAHQAAGDGHAEALRVLLEATTALPQDEYGECWGEHCKDLRSKSPRPAEDKRKGAEAPLFDPDTPPSRGKAWFWTHTAGADLQARTQLGDTPLTLAVAEGRAAAVSFLLEARADANALGACDAENACDLAERRGDEDLVSVLRAAGEVPTSARTWLTSGARDLAKGQGKWYHEVLLRGRFREPQIGWLSARFQEGERDGNGVGDDADGWAFDGERCKQWHAGHTSEAGTVVEEECKGYASFSLRASARQPSLRGDPATSSAAAPDLPWTSTVEQCACRIKAFGIPRYPAVSISGFFSMAISKKVDTGATELLVIASGSAAAAAELPLVTSAEWDKFVCLFHSKVGRFDGRMWHAAVAEAQPSTTLVKSPRAEYRSAWAVLKAEDLRDCNVASDKAARFKLRQAPGLRASVKPSASEFEFQATKGFGSLAHMQPDCRSFSSELAAGHPSKLMLQSIQCLPADVSGVAASRFHREFALQIKTPAHSVKHSAWPADVSGMAAEQMAARVLHCKTLPRRATHLAVFSRSHYGEAADCKGSSGQIELIRDDPGRDAKAGEMQWHFAGHLGSRPAFQK</sequence>
<keyword evidence="6" id="KW-0808">Transferase</keyword>
<dbReference type="InterPro" id="IPR002110">
    <property type="entry name" value="Ankyrin_rpt"/>
</dbReference>
<feature type="repeat" description="ANK" evidence="3">
    <location>
        <begin position="112"/>
        <end position="134"/>
    </location>
</feature>
<dbReference type="SMART" id="SM00248">
    <property type="entry name" value="ANK"/>
    <property type="match status" value="3"/>
</dbReference>
<protein>
    <submittedName>
        <fullName evidence="6">Ankyrin repeat and protein kinase domain-containing protein 1</fullName>
    </submittedName>
</protein>
<dbReference type="Pfam" id="PF12796">
    <property type="entry name" value="Ank_2"/>
    <property type="match status" value="1"/>
</dbReference>
<reference evidence="6 7" key="1">
    <citation type="submission" date="2016-02" db="EMBL/GenBank/DDBJ databases">
        <title>Genome analysis of coral dinoflagellate symbionts highlights evolutionary adaptations to a symbiotic lifestyle.</title>
        <authorList>
            <person name="Aranda M."/>
            <person name="Li Y."/>
            <person name="Liew Y.J."/>
            <person name="Baumgarten S."/>
            <person name="Simakov O."/>
            <person name="Wilson M."/>
            <person name="Piel J."/>
            <person name="Ashoor H."/>
            <person name="Bougouffa S."/>
            <person name="Bajic V.B."/>
            <person name="Ryu T."/>
            <person name="Ravasi T."/>
            <person name="Bayer T."/>
            <person name="Micklem G."/>
            <person name="Kim H."/>
            <person name="Bhak J."/>
            <person name="Lajeunesse T.C."/>
            <person name="Voolstra C.R."/>
        </authorList>
    </citation>
    <scope>NUCLEOTIDE SEQUENCE [LARGE SCALE GENOMIC DNA]</scope>
    <source>
        <strain evidence="6 7">CCMP2467</strain>
    </source>
</reference>
<dbReference type="PANTHER" id="PTHR24166:SF48">
    <property type="entry name" value="PROTEIN VAPYRIN"/>
    <property type="match status" value="1"/>
</dbReference>
<dbReference type="GO" id="GO:0016301">
    <property type="term" value="F:kinase activity"/>
    <property type="evidence" value="ECO:0007669"/>
    <property type="project" value="UniProtKB-KW"/>
</dbReference>
<evidence type="ECO:0000256" key="1">
    <source>
        <dbReference type="ARBA" id="ARBA00022737"/>
    </source>
</evidence>
<proteinExistence type="predicted"/>
<accession>A0A1Q9EZW2</accession>
<dbReference type="OrthoDB" id="443103at2759"/>
<dbReference type="PROSITE" id="PS50297">
    <property type="entry name" value="ANK_REP_REGION"/>
    <property type="match status" value="3"/>
</dbReference>
<dbReference type="PROSITE" id="PS50088">
    <property type="entry name" value="ANK_REPEAT"/>
    <property type="match status" value="3"/>
</dbReference>
<dbReference type="SUPFAM" id="SSF48403">
    <property type="entry name" value="Ankyrin repeat"/>
    <property type="match status" value="1"/>
</dbReference>
<feature type="region of interest" description="Disordered" evidence="4">
    <location>
        <begin position="155"/>
        <end position="182"/>
    </location>
</feature>